<sequence length="113" mass="13492">HKCHRNVHTRQVTSEWIAEELLEKLRKNPNMTISQMEEVISEKYAVQPTKWKLYRGKWRALEILRGSVAEHYASLRSYMAELLRVDRDGRFEFLLGEETTFRAFYIGFSALRK</sequence>
<reference evidence="1" key="1">
    <citation type="submission" date="2019-12" db="EMBL/GenBank/DDBJ databases">
        <authorList>
            <person name="Scholes J."/>
        </authorList>
    </citation>
    <scope>NUCLEOTIDE SEQUENCE</scope>
</reference>
<dbReference type="Proteomes" id="UP001153555">
    <property type="component" value="Unassembled WGS sequence"/>
</dbReference>
<dbReference type="PANTHER" id="PTHR31973">
    <property type="entry name" value="POLYPROTEIN, PUTATIVE-RELATED"/>
    <property type="match status" value="1"/>
</dbReference>
<feature type="non-terminal residue" evidence="1">
    <location>
        <position position="113"/>
    </location>
</feature>
<gene>
    <name evidence="1" type="ORF">SHERM_05977</name>
</gene>
<protein>
    <submittedName>
        <fullName evidence="1">Uncharacterized protein</fullName>
    </submittedName>
</protein>
<comment type="caution">
    <text evidence="1">The sequence shown here is derived from an EMBL/GenBank/DDBJ whole genome shotgun (WGS) entry which is preliminary data.</text>
</comment>
<proteinExistence type="predicted"/>
<dbReference type="EMBL" id="CACSLK010031421">
    <property type="protein sequence ID" value="CAA0839409.1"/>
    <property type="molecule type" value="Genomic_DNA"/>
</dbReference>
<feature type="non-terminal residue" evidence="1">
    <location>
        <position position="1"/>
    </location>
</feature>
<name>A0A9N7NUS3_STRHE</name>
<dbReference type="OrthoDB" id="913028at2759"/>
<evidence type="ECO:0000313" key="2">
    <source>
        <dbReference type="Proteomes" id="UP001153555"/>
    </source>
</evidence>
<accession>A0A9N7NUS3</accession>
<organism evidence="1 2">
    <name type="scientific">Striga hermonthica</name>
    <name type="common">Purple witchweed</name>
    <name type="synonym">Buchnera hermonthica</name>
    <dbReference type="NCBI Taxonomy" id="68872"/>
    <lineage>
        <taxon>Eukaryota</taxon>
        <taxon>Viridiplantae</taxon>
        <taxon>Streptophyta</taxon>
        <taxon>Embryophyta</taxon>
        <taxon>Tracheophyta</taxon>
        <taxon>Spermatophyta</taxon>
        <taxon>Magnoliopsida</taxon>
        <taxon>eudicotyledons</taxon>
        <taxon>Gunneridae</taxon>
        <taxon>Pentapetalae</taxon>
        <taxon>asterids</taxon>
        <taxon>lamiids</taxon>
        <taxon>Lamiales</taxon>
        <taxon>Orobanchaceae</taxon>
        <taxon>Buchnereae</taxon>
        <taxon>Striga</taxon>
    </lineage>
</organism>
<dbReference type="AlphaFoldDB" id="A0A9N7NUS3"/>
<keyword evidence="2" id="KW-1185">Reference proteome</keyword>
<evidence type="ECO:0000313" key="1">
    <source>
        <dbReference type="EMBL" id="CAA0839409.1"/>
    </source>
</evidence>
<dbReference type="PANTHER" id="PTHR31973:SF187">
    <property type="entry name" value="MUTATOR TRANSPOSASE MUDRA PROTEIN"/>
    <property type="match status" value="1"/>
</dbReference>